<feature type="signal peptide" evidence="13">
    <location>
        <begin position="1"/>
        <end position="25"/>
    </location>
</feature>
<comment type="similarity">
    <text evidence="11 12">Belongs to the TonB-dependent receptor family.</text>
</comment>
<evidence type="ECO:0000256" key="9">
    <source>
        <dbReference type="ARBA" id="ARBA00023136"/>
    </source>
</evidence>
<evidence type="ECO:0000256" key="10">
    <source>
        <dbReference type="ARBA" id="ARBA00023237"/>
    </source>
</evidence>
<evidence type="ECO:0000256" key="11">
    <source>
        <dbReference type="PROSITE-ProRule" id="PRU01360"/>
    </source>
</evidence>
<dbReference type="InterPro" id="IPR036942">
    <property type="entry name" value="Beta-barrel_TonB_sf"/>
</dbReference>
<evidence type="ECO:0000313" key="16">
    <source>
        <dbReference type="EMBL" id="AMO68774.1"/>
    </source>
</evidence>
<feature type="domain" description="TonB-dependent receptor-like beta-barrel" evidence="14">
    <location>
        <begin position="448"/>
        <end position="748"/>
    </location>
</feature>
<dbReference type="Gene3D" id="2.40.170.20">
    <property type="entry name" value="TonB-dependent receptor, beta-barrel domain"/>
    <property type="match status" value="1"/>
</dbReference>
<dbReference type="GO" id="GO:0009279">
    <property type="term" value="C:cell outer membrane"/>
    <property type="evidence" value="ECO:0007669"/>
    <property type="project" value="UniProtKB-SubCell"/>
</dbReference>
<evidence type="ECO:0000256" key="6">
    <source>
        <dbReference type="ARBA" id="ARBA00023004"/>
    </source>
</evidence>
<dbReference type="Pfam" id="PF07715">
    <property type="entry name" value="Plug"/>
    <property type="match status" value="1"/>
</dbReference>
<evidence type="ECO:0000256" key="13">
    <source>
        <dbReference type="SAM" id="SignalP"/>
    </source>
</evidence>
<keyword evidence="2 11" id="KW-0813">Transport</keyword>
<sequence length="783" mass="84947">MKSFPRRKIIALLTSSMLVSATASAADEVQKSSTHAAKSKNHRVLEEVIVTATKREKSMRDLPASMAAISGENMESQGILSINDMLEQTPGVTANAARPGDQRIVMRGISTSSSPNSTVPYPVGIFIGDTALNEPYAASITPDLSAFDLAAVEVLKGPQGTLFGGAALSGVLRYRLNDALPNEFQARYFAQYISPKDGSEALTQGIVVNAPLLGEDGDLGIRLTYITREYPGVTDDIRPEQAQKDVNSGEGEQIRVGVTWEPSEEWQLKFTYLDQDYNAENGLIIADSREGPRETEGSLIPWPNKHRFALYNLGIQYTAEKFEVISSTSRTEKERFNIIDSYGGIAGIPPAGAPDALAIPFETDQESTSFQQELRIQSVGGEKLEWLLGAYYLRSPIRYALVLNSQALNMASGSYEELTNAVNATANAFGLGAITAETLASLGLDAGNVACELAVLCAETNALAKEQALFFDLTWYPWQFLEISAGARVYQTTVAGGFVGQGVGARAVNNGMSPANLTTTIEEEGINPKFSVTYRFSDDHSVYFLANKGFRFGGIQNIPESELENVPGTYKSDYIWNYELGARSSWFDNRLEFDVTAFHIDYTDALVVLKNAIQINYYDNVGTAESDGFEANLRWLTPIPGVVLTVSGGTVDAKTTEDFQAGRDTVPAGKPLPGSADYQYSGNLAFFGSPDWLVNVSGLIGYTYVGETYNDIANDDIVNDYGTYNFSLNLSLPSLTGNPKLALNVLNITDETAAVSLINTPSANDFAILNAPRTISARFSLEF</sequence>
<dbReference type="InterPro" id="IPR039426">
    <property type="entry name" value="TonB-dep_rcpt-like"/>
</dbReference>
<evidence type="ECO:0000256" key="1">
    <source>
        <dbReference type="ARBA" id="ARBA00004571"/>
    </source>
</evidence>
<dbReference type="PANTHER" id="PTHR32552:SF81">
    <property type="entry name" value="TONB-DEPENDENT OUTER MEMBRANE RECEPTOR"/>
    <property type="match status" value="1"/>
</dbReference>
<protein>
    <recommendedName>
        <fullName evidence="18">TonB-dependent receptor</fullName>
    </recommendedName>
</protein>
<feature type="chain" id="PRO_5007275057" description="TonB-dependent receptor" evidence="13">
    <location>
        <begin position="26"/>
        <end position="783"/>
    </location>
</feature>
<evidence type="ECO:0000256" key="12">
    <source>
        <dbReference type="RuleBase" id="RU003357"/>
    </source>
</evidence>
<dbReference type="AlphaFoldDB" id="A0A127M6B1"/>
<keyword evidence="13" id="KW-0732">Signal</keyword>
<dbReference type="PANTHER" id="PTHR32552">
    <property type="entry name" value="FERRICHROME IRON RECEPTOR-RELATED"/>
    <property type="match status" value="1"/>
</dbReference>
<keyword evidence="3 11" id="KW-1134">Transmembrane beta strand</keyword>
<keyword evidence="10 11" id="KW-0998">Cell outer membrane</keyword>
<dbReference type="STRING" id="1470434.AZF00_10905"/>
<keyword evidence="8 12" id="KW-0798">TonB box</keyword>
<dbReference type="GO" id="GO:0006826">
    <property type="term" value="P:iron ion transport"/>
    <property type="evidence" value="ECO:0007669"/>
    <property type="project" value="UniProtKB-KW"/>
</dbReference>
<keyword evidence="5 11" id="KW-0812">Transmembrane</keyword>
<reference evidence="16 17" key="1">
    <citation type="submission" date="2015-12" db="EMBL/GenBank/DDBJ databases">
        <authorList>
            <person name="Shamseldin A."/>
            <person name="Moawad H."/>
            <person name="Abd El-Rahim W.M."/>
            <person name="Sadowsky M.J."/>
        </authorList>
    </citation>
    <scope>NUCLEOTIDE SEQUENCE [LARGE SCALE GENOMIC DNA]</scope>
    <source>
        <strain evidence="16 17">SM2</strain>
    </source>
</reference>
<organism evidence="16 17">
    <name type="scientific">Zhongshania aliphaticivorans</name>
    <dbReference type="NCBI Taxonomy" id="1470434"/>
    <lineage>
        <taxon>Bacteria</taxon>
        <taxon>Pseudomonadati</taxon>
        <taxon>Pseudomonadota</taxon>
        <taxon>Gammaproteobacteria</taxon>
        <taxon>Cellvibrionales</taxon>
        <taxon>Spongiibacteraceae</taxon>
        <taxon>Zhongshania</taxon>
    </lineage>
</organism>
<evidence type="ECO:0000256" key="3">
    <source>
        <dbReference type="ARBA" id="ARBA00022452"/>
    </source>
</evidence>
<evidence type="ECO:0000256" key="5">
    <source>
        <dbReference type="ARBA" id="ARBA00022692"/>
    </source>
</evidence>
<keyword evidence="7" id="KW-0406">Ion transport</keyword>
<evidence type="ECO:0000256" key="8">
    <source>
        <dbReference type="ARBA" id="ARBA00023077"/>
    </source>
</evidence>
<evidence type="ECO:0000256" key="4">
    <source>
        <dbReference type="ARBA" id="ARBA00022496"/>
    </source>
</evidence>
<keyword evidence="6" id="KW-0408">Iron</keyword>
<evidence type="ECO:0000259" key="15">
    <source>
        <dbReference type="Pfam" id="PF07715"/>
    </source>
</evidence>
<proteinExistence type="inferred from homology"/>
<dbReference type="Proteomes" id="UP000074119">
    <property type="component" value="Chromosome"/>
</dbReference>
<evidence type="ECO:0000256" key="2">
    <source>
        <dbReference type="ARBA" id="ARBA00022448"/>
    </source>
</evidence>
<dbReference type="SUPFAM" id="SSF56935">
    <property type="entry name" value="Porins"/>
    <property type="match status" value="1"/>
</dbReference>
<dbReference type="InterPro" id="IPR012910">
    <property type="entry name" value="Plug_dom"/>
</dbReference>
<keyword evidence="4" id="KW-0410">Iron transport</keyword>
<dbReference type="PROSITE" id="PS52016">
    <property type="entry name" value="TONB_DEPENDENT_REC_3"/>
    <property type="match status" value="1"/>
</dbReference>
<gene>
    <name evidence="16" type="ORF">AZF00_10905</name>
</gene>
<dbReference type="InterPro" id="IPR000531">
    <property type="entry name" value="Beta-barrel_TonB"/>
</dbReference>
<evidence type="ECO:0000256" key="7">
    <source>
        <dbReference type="ARBA" id="ARBA00023065"/>
    </source>
</evidence>
<name>A0A127M6B1_9GAMM</name>
<dbReference type="KEGG" id="zal:AZF00_10905"/>
<dbReference type="Pfam" id="PF00593">
    <property type="entry name" value="TonB_dep_Rec_b-barrel"/>
    <property type="match status" value="1"/>
</dbReference>
<evidence type="ECO:0000259" key="14">
    <source>
        <dbReference type="Pfam" id="PF00593"/>
    </source>
</evidence>
<accession>A0A127M6B1</accession>
<keyword evidence="9 11" id="KW-0472">Membrane</keyword>
<evidence type="ECO:0000313" key="17">
    <source>
        <dbReference type="Proteomes" id="UP000074119"/>
    </source>
</evidence>
<feature type="domain" description="TonB-dependent receptor plug" evidence="15">
    <location>
        <begin position="59"/>
        <end position="171"/>
    </location>
</feature>
<evidence type="ECO:0008006" key="18">
    <source>
        <dbReference type="Google" id="ProtNLM"/>
    </source>
</evidence>
<comment type="subcellular location">
    <subcellularLocation>
        <location evidence="1 11">Cell outer membrane</location>
        <topology evidence="1 11">Multi-pass membrane protein</topology>
    </subcellularLocation>
</comment>
<dbReference type="EMBL" id="CP014544">
    <property type="protein sequence ID" value="AMO68774.1"/>
    <property type="molecule type" value="Genomic_DNA"/>
</dbReference>